<dbReference type="EMBL" id="CM042015">
    <property type="protein sequence ID" value="KAI3707846.1"/>
    <property type="molecule type" value="Genomic_DNA"/>
</dbReference>
<name>A0ACB9AEB7_CICIN</name>
<keyword evidence="2" id="KW-1185">Reference proteome</keyword>
<organism evidence="1 2">
    <name type="scientific">Cichorium intybus</name>
    <name type="common">Chicory</name>
    <dbReference type="NCBI Taxonomy" id="13427"/>
    <lineage>
        <taxon>Eukaryota</taxon>
        <taxon>Viridiplantae</taxon>
        <taxon>Streptophyta</taxon>
        <taxon>Embryophyta</taxon>
        <taxon>Tracheophyta</taxon>
        <taxon>Spermatophyta</taxon>
        <taxon>Magnoliopsida</taxon>
        <taxon>eudicotyledons</taxon>
        <taxon>Gunneridae</taxon>
        <taxon>Pentapetalae</taxon>
        <taxon>asterids</taxon>
        <taxon>campanulids</taxon>
        <taxon>Asterales</taxon>
        <taxon>Asteraceae</taxon>
        <taxon>Cichorioideae</taxon>
        <taxon>Cichorieae</taxon>
        <taxon>Cichoriinae</taxon>
        <taxon>Cichorium</taxon>
    </lineage>
</organism>
<sequence>MDSQCVIEPRMLKDFLQDQNLSFPRSRKSTFSVFLHAAFSSIKSSFVLYRSISRRFSKSTQFNKSMLSSGLPEPTMERSTSVTVKDILRWKSSRDLTVDPEENDFTVKSFRDLTVDPEENDVSLSSDFIVESDSPSRCMTTTTSAGTPRSSWCDSDFTVGDSPVSCHGFSTDIEVTGKKNFHINVAGGERLRQITIDPKSLRMDKEGVGAWRDPMNSIRVEGVEGRPPLNQNTKDPSKL</sequence>
<accession>A0ACB9AEB7</accession>
<gene>
    <name evidence="1" type="ORF">L2E82_36715</name>
</gene>
<protein>
    <submittedName>
        <fullName evidence="1">Uncharacterized protein</fullName>
    </submittedName>
</protein>
<reference evidence="1 2" key="2">
    <citation type="journal article" date="2022" name="Mol. Ecol. Resour.">
        <title>The genomes of chicory, endive, great burdock and yacon provide insights into Asteraceae paleo-polyploidization history and plant inulin production.</title>
        <authorList>
            <person name="Fan W."/>
            <person name="Wang S."/>
            <person name="Wang H."/>
            <person name="Wang A."/>
            <person name="Jiang F."/>
            <person name="Liu H."/>
            <person name="Zhao H."/>
            <person name="Xu D."/>
            <person name="Zhang Y."/>
        </authorList>
    </citation>
    <scope>NUCLEOTIDE SEQUENCE [LARGE SCALE GENOMIC DNA]</scope>
    <source>
        <strain evidence="2">cv. Punajuju</strain>
        <tissue evidence="1">Leaves</tissue>
    </source>
</reference>
<proteinExistence type="predicted"/>
<reference evidence="2" key="1">
    <citation type="journal article" date="2022" name="Mol. Ecol. Resour.">
        <title>The genomes of chicory, endive, great burdock and yacon provide insights into Asteraceae palaeo-polyploidization history and plant inulin production.</title>
        <authorList>
            <person name="Fan W."/>
            <person name="Wang S."/>
            <person name="Wang H."/>
            <person name="Wang A."/>
            <person name="Jiang F."/>
            <person name="Liu H."/>
            <person name="Zhao H."/>
            <person name="Xu D."/>
            <person name="Zhang Y."/>
        </authorList>
    </citation>
    <scope>NUCLEOTIDE SEQUENCE [LARGE SCALE GENOMIC DNA]</scope>
    <source>
        <strain evidence="2">cv. Punajuju</strain>
    </source>
</reference>
<evidence type="ECO:0000313" key="1">
    <source>
        <dbReference type="EMBL" id="KAI3707846.1"/>
    </source>
</evidence>
<dbReference type="Proteomes" id="UP001055811">
    <property type="component" value="Linkage Group LG07"/>
</dbReference>
<comment type="caution">
    <text evidence="1">The sequence shown here is derived from an EMBL/GenBank/DDBJ whole genome shotgun (WGS) entry which is preliminary data.</text>
</comment>
<evidence type="ECO:0000313" key="2">
    <source>
        <dbReference type="Proteomes" id="UP001055811"/>
    </source>
</evidence>